<dbReference type="Gene3D" id="1.10.287.130">
    <property type="match status" value="1"/>
</dbReference>
<dbReference type="PROSITE" id="PS50885">
    <property type="entry name" value="HAMP"/>
    <property type="match status" value="1"/>
</dbReference>
<evidence type="ECO:0000259" key="16">
    <source>
        <dbReference type="PROSITE" id="PS50109"/>
    </source>
</evidence>
<keyword evidence="13 15" id="KW-0472">Membrane</keyword>
<keyword evidence="12" id="KW-0902">Two-component regulatory system</keyword>
<dbReference type="PANTHER" id="PTHR45436:SF5">
    <property type="entry name" value="SENSOR HISTIDINE KINASE TRCS"/>
    <property type="match status" value="1"/>
</dbReference>
<keyword evidence="8" id="KW-0547">Nucleotide-binding</keyword>
<feature type="transmembrane region" description="Helical" evidence="15">
    <location>
        <begin position="15"/>
        <end position="37"/>
    </location>
</feature>
<dbReference type="CDD" id="cd00082">
    <property type="entry name" value="HisKA"/>
    <property type="match status" value="1"/>
</dbReference>
<evidence type="ECO:0000313" key="18">
    <source>
        <dbReference type="EMBL" id="MFB9327344.1"/>
    </source>
</evidence>
<dbReference type="InterPro" id="IPR004358">
    <property type="entry name" value="Sig_transdc_His_kin-like_C"/>
</dbReference>
<dbReference type="CDD" id="cd06225">
    <property type="entry name" value="HAMP"/>
    <property type="match status" value="1"/>
</dbReference>
<keyword evidence="6" id="KW-0808">Transferase</keyword>
<dbReference type="InterPro" id="IPR050428">
    <property type="entry name" value="TCS_sensor_his_kinase"/>
</dbReference>
<dbReference type="SUPFAM" id="SSF55874">
    <property type="entry name" value="ATPase domain of HSP90 chaperone/DNA topoisomerase II/histidine kinase"/>
    <property type="match status" value="1"/>
</dbReference>
<proteinExistence type="predicted"/>
<evidence type="ECO:0000256" key="8">
    <source>
        <dbReference type="ARBA" id="ARBA00022741"/>
    </source>
</evidence>
<evidence type="ECO:0000256" key="10">
    <source>
        <dbReference type="ARBA" id="ARBA00022840"/>
    </source>
</evidence>
<keyword evidence="7 15" id="KW-0812">Transmembrane</keyword>
<evidence type="ECO:0000256" key="15">
    <source>
        <dbReference type="SAM" id="Phobius"/>
    </source>
</evidence>
<keyword evidence="19" id="KW-1185">Reference proteome</keyword>
<keyword evidence="9" id="KW-0418">Kinase</keyword>
<comment type="catalytic activity">
    <reaction evidence="1">
        <text>ATP + protein L-histidine = ADP + protein N-phospho-L-histidine.</text>
        <dbReference type="EC" id="2.7.13.3"/>
    </reaction>
</comment>
<feature type="domain" description="HAMP" evidence="17">
    <location>
        <begin position="236"/>
        <end position="289"/>
    </location>
</feature>
<keyword evidence="10 18" id="KW-0067">ATP-binding</keyword>
<sequence length="530" mass="57278">MNRSSLGPRSLRYQLLLRSILLIAVILIVIGVMQYVLMKGFLYRNKAESLEAQLVTAPIGSMLGETAEGQRRGAATRAGKTQNTTSQASQANKKDAGISGANFAGYAGAHPERPRFFLTDASLAFVNKEGVFSDLSAEDGLSSPQLTAEQYDTIRAELEGTRSKVDYRLAVDAEGEEQLVVFRLDGPPGRGHGGIVQMGVRTAPLSDVIVQQLVVFASLSTLALAVGAALFLPLLRRTLVPLSTIVAAVEKTDAGNLTERLPDHQGQEEIDRLSVSFNGMLSRLDNAFEAERTAKERMRQFIADASHELRTPLTSIHGFLEVLLRGTVTRPEQLRSALGSMHTESKRINKLVEDLLLLAKLDQEPQLTRTRCSLAGLIREMEPQLRLLAGERDVRLALNEPADIMADADKIKQVALNLFHNAVQHTDAASGAIRITVQADVDGKTSELAIADNGPGIPPAHQARLFERFYRSDSSRTRKYGGAGLGLAISLSIAEAHGGTIEIESEPGAGSTFTVKLPVAQVATANTFKD</sequence>
<dbReference type="InterPro" id="IPR003594">
    <property type="entry name" value="HATPase_dom"/>
</dbReference>
<feature type="region of interest" description="Disordered" evidence="14">
    <location>
        <begin position="67"/>
        <end position="94"/>
    </location>
</feature>
<accession>A0ABV5KQ43</accession>
<dbReference type="SMART" id="SM00388">
    <property type="entry name" value="HisKA"/>
    <property type="match status" value="1"/>
</dbReference>
<evidence type="ECO:0000256" key="4">
    <source>
        <dbReference type="ARBA" id="ARBA00022475"/>
    </source>
</evidence>
<evidence type="ECO:0000256" key="5">
    <source>
        <dbReference type="ARBA" id="ARBA00022553"/>
    </source>
</evidence>
<comment type="subcellular location">
    <subcellularLocation>
        <location evidence="2">Cell membrane</location>
        <topology evidence="2">Multi-pass membrane protein</topology>
    </subcellularLocation>
</comment>
<evidence type="ECO:0000256" key="9">
    <source>
        <dbReference type="ARBA" id="ARBA00022777"/>
    </source>
</evidence>
<feature type="domain" description="Histidine kinase" evidence="16">
    <location>
        <begin position="304"/>
        <end position="521"/>
    </location>
</feature>
<dbReference type="EMBL" id="JBHMDO010000024">
    <property type="protein sequence ID" value="MFB9327344.1"/>
    <property type="molecule type" value="Genomic_DNA"/>
</dbReference>
<dbReference type="SUPFAM" id="SSF158472">
    <property type="entry name" value="HAMP domain-like"/>
    <property type="match status" value="1"/>
</dbReference>
<dbReference type="GO" id="GO:0005524">
    <property type="term" value="F:ATP binding"/>
    <property type="evidence" value="ECO:0007669"/>
    <property type="project" value="UniProtKB-KW"/>
</dbReference>
<keyword evidence="4" id="KW-1003">Cell membrane</keyword>
<comment type="caution">
    <text evidence="18">The sequence shown here is derived from an EMBL/GenBank/DDBJ whole genome shotgun (WGS) entry which is preliminary data.</text>
</comment>
<name>A0ABV5KQ43_9BACL</name>
<evidence type="ECO:0000259" key="17">
    <source>
        <dbReference type="PROSITE" id="PS50885"/>
    </source>
</evidence>
<evidence type="ECO:0000256" key="12">
    <source>
        <dbReference type="ARBA" id="ARBA00023012"/>
    </source>
</evidence>
<protein>
    <recommendedName>
        <fullName evidence="3">histidine kinase</fullName>
        <ecNumber evidence="3">2.7.13.3</ecNumber>
    </recommendedName>
</protein>
<reference evidence="18 19" key="1">
    <citation type="submission" date="2024-09" db="EMBL/GenBank/DDBJ databases">
        <authorList>
            <person name="Sun Q."/>
            <person name="Mori K."/>
        </authorList>
    </citation>
    <scope>NUCLEOTIDE SEQUENCE [LARGE SCALE GENOMIC DNA]</scope>
    <source>
        <strain evidence="18 19">TISTR 2452</strain>
    </source>
</reference>
<evidence type="ECO:0000256" key="3">
    <source>
        <dbReference type="ARBA" id="ARBA00012438"/>
    </source>
</evidence>
<dbReference type="SMART" id="SM00387">
    <property type="entry name" value="HATPase_c"/>
    <property type="match status" value="1"/>
</dbReference>
<dbReference type="PRINTS" id="PR00344">
    <property type="entry name" value="BCTRLSENSOR"/>
</dbReference>
<evidence type="ECO:0000313" key="19">
    <source>
        <dbReference type="Proteomes" id="UP001589747"/>
    </source>
</evidence>
<dbReference type="InterPro" id="IPR036097">
    <property type="entry name" value="HisK_dim/P_sf"/>
</dbReference>
<dbReference type="SUPFAM" id="SSF47384">
    <property type="entry name" value="Homodimeric domain of signal transducing histidine kinase"/>
    <property type="match status" value="1"/>
</dbReference>
<dbReference type="InterPro" id="IPR036890">
    <property type="entry name" value="HATPase_C_sf"/>
</dbReference>
<gene>
    <name evidence="18" type="ORF">ACFFSY_15560</name>
</gene>
<keyword evidence="11 15" id="KW-1133">Transmembrane helix</keyword>
<dbReference type="CDD" id="cd16922">
    <property type="entry name" value="HATPase_EvgS-ArcB-TorS-like"/>
    <property type="match status" value="1"/>
</dbReference>
<dbReference type="Pfam" id="PF00672">
    <property type="entry name" value="HAMP"/>
    <property type="match status" value="1"/>
</dbReference>
<dbReference type="Pfam" id="PF02518">
    <property type="entry name" value="HATPase_c"/>
    <property type="match status" value="1"/>
</dbReference>
<dbReference type="EC" id="2.7.13.3" evidence="3"/>
<dbReference type="Proteomes" id="UP001589747">
    <property type="component" value="Unassembled WGS sequence"/>
</dbReference>
<evidence type="ECO:0000256" key="2">
    <source>
        <dbReference type="ARBA" id="ARBA00004651"/>
    </source>
</evidence>
<feature type="compositionally biased region" description="Polar residues" evidence="14">
    <location>
        <begin position="79"/>
        <end position="91"/>
    </location>
</feature>
<organism evidence="18 19">
    <name type="scientific">Paenibacillus aurantiacus</name>
    <dbReference type="NCBI Taxonomy" id="1936118"/>
    <lineage>
        <taxon>Bacteria</taxon>
        <taxon>Bacillati</taxon>
        <taxon>Bacillota</taxon>
        <taxon>Bacilli</taxon>
        <taxon>Bacillales</taxon>
        <taxon>Paenibacillaceae</taxon>
        <taxon>Paenibacillus</taxon>
    </lineage>
</organism>
<dbReference type="SMART" id="SM00304">
    <property type="entry name" value="HAMP"/>
    <property type="match status" value="1"/>
</dbReference>
<evidence type="ECO:0000256" key="11">
    <source>
        <dbReference type="ARBA" id="ARBA00022989"/>
    </source>
</evidence>
<evidence type="ECO:0000256" key="14">
    <source>
        <dbReference type="SAM" id="MobiDB-lite"/>
    </source>
</evidence>
<dbReference type="RefSeq" id="WP_377495537.1">
    <property type="nucleotide sequence ID" value="NZ_JBHMDO010000024.1"/>
</dbReference>
<feature type="transmembrane region" description="Helical" evidence="15">
    <location>
        <begin position="213"/>
        <end position="235"/>
    </location>
</feature>
<dbReference type="Gene3D" id="3.30.565.10">
    <property type="entry name" value="Histidine kinase-like ATPase, C-terminal domain"/>
    <property type="match status" value="1"/>
</dbReference>
<evidence type="ECO:0000256" key="7">
    <source>
        <dbReference type="ARBA" id="ARBA00022692"/>
    </source>
</evidence>
<dbReference type="PANTHER" id="PTHR45436">
    <property type="entry name" value="SENSOR HISTIDINE KINASE YKOH"/>
    <property type="match status" value="1"/>
</dbReference>
<keyword evidence="5" id="KW-0597">Phosphoprotein</keyword>
<dbReference type="PROSITE" id="PS50109">
    <property type="entry name" value="HIS_KIN"/>
    <property type="match status" value="1"/>
</dbReference>
<evidence type="ECO:0000256" key="6">
    <source>
        <dbReference type="ARBA" id="ARBA00022679"/>
    </source>
</evidence>
<dbReference type="InterPro" id="IPR003660">
    <property type="entry name" value="HAMP_dom"/>
</dbReference>
<dbReference type="InterPro" id="IPR003661">
    <property type="entry name" value="HisK_dim/P_dom"/>
</dbReference>
<dbReference type="Gene3D" id="6.10.340.10">
    <property type="match status" value="1"/>
</dbReference>
<evidence type="ECO:0000256" key="1">
    <source>
        <dbReference type="ARBA" id="ARBA00000085"/>
    </source>
</evidence>
<dbReference type="Pfam" id="PF00512">
    <property type="entry name" value="HisKA"/>
    <property type="match status" value="1"/>
</dbReference>
<evidence type="ECO:0000256" key="13">
    <source>
        <dbReference type="ARBA" id="ARBA00023136"/>
    </source>
</evidence>
<dbReference type="InterPro" id="IPR005467">
    <property type="entry name" value="His_kinase_dom"/>
</dbReference>